<dbReference type="GO" id="GO:0016740">
    <property type="term" value="F:transferase activity"/>
    <property type="evidence" value="ECO:0007669"/>
    <property type="project" value="UniProtKB-KW"/>
</dbReference>
<feature type="non-terminal residue" evidence="1">
    <location>
        <position position="315"/>
    </location>
</feature>
<evidence type="ECO:0000313" key="2">
    <source>
        <dbReference type="Proteomes" id="UP000543556"/>
    </source>
</evidence>
<name>A0A7Y7IKZ6_9MICC</name>
<keyword evidence="2" id="KW-1185">Reference proteome</keyword>
<gene>
    <name evidence="1" type="ORF">G6034_19425</name>
</gene>
<dbReference type="RefSeq" id="WP_176636737.1">
    <property type="nucleotide sequence ID" value="NZ_JAAMFM010000070.1"/>
</dbReference>
<organism evidence="1 2">
    <name type="scientific">Arthrobacter wenxiniae</name>
    <dbReference type="NCBI Taxonomy" id="2713570"/>
    <lineage>
        <taxon>Bacteria</taxon>
        <taxon>Bacillati</taxon>
        <taxon>Actinomycetota</taxon>
        <taxon>Actinomycetes</taxon>
        <taxon>Micrococcales</taxon>
        <taxon>Micrococcaceae</taxon>
        <taxon>Arthrobacter</taxon>
    </lineage>
</organism>
<sequence>MTNTLWRAVAGSNHLEPEEMGPRVAQLVRGLGSPQYDLGLLKLREARSLHLVGGGHINSMWPQHFGLVRGLQAVHELTGASLFATGLGLMPADPPMPVNTEDLFHGFVHASARDSESARTFGLTAGLDDAFLGAPDEIGRNSRAANSLCVCIQSDTADGGHLAKAVGYARGRIKAALDSGRDVHYFEAIPGPDREAYEMLADLIPERNFVPFVETWKHGLPVAPGQEWLTTRFHFHLLAAAAGARGTSLEAKSGYYDIKHKSLRDAGSGWSHVVDGQESVPAAANTLALNLAALAGRKASEAEKLYPGGARKPVE</sequence>
<dbReference type="EMBL" id="JAAMFM010000070">
    <property type="protein sequence ID" value="NVM97035.1"/>
    <property type="molecule type" value="Genomic_DNA"/>
</dbReference>
<comment type="caution">
    <text evidence="1">The sequence shown here is derived from an EMBL/GenBank/DDBJ whole genome shotgun (WGS) entry which is preliminary data.</text>
</comment>
<proteinExistence type="predicted"/>
<dbReference type="Proteomes" id="UP000543556">
    <property type="component" value="Unassembled WGS sequence"/>
</dbReference>
<dbReference type="AlphaFoldDB" id="A0A7Y7IKZ6"/>
<reference evidence="1 2" key="1">
    <citation type="submission" date="2020-02" db="EMBL/GenBank/DDBJ databases">
        <title>Genome sequence of strain AETb3-4.</title>
        <authorList>
            <person name="Gao J."/>
            <person name="Zhang X."/>
        </authorList>
    </citation>
    <scope>NUCLEOTIDE SEQUENCE [LARGE SCALE GENOMIC DNA]</scope>
    <source>
        <strain evidence="1 2">AETb3-4</strain>
    </source>
</reference>
<protein>
    <submittedName>
        <fullName evidence="1">Polysaccharide pyruvyl transferase family protein</fullName>
    </submittedName>
</protein>
<accession>A0A7Y7IKZ6</accession>
<evidence type="ECO:0000313" key="1">
    <source>
        <dbReference type="EMBL" id="NVM97035.1"/>
    </source>
</evidence>
<keyword evidence="1" id="KW-0808">Transferase</keyword>